<proteinExistence type="predicted"/>
<feature type="region of interest" description="Disordered" evidence="1">
    <location>
        <begin position="1"/>
        <end position="28"/>
    </location>
</feature>
<dbReference type="Proteomes" id="UP000828390">
    <property type="component" value="Unassembled WGS sequence"/>
</dbReference>
<name>A0A9D4HL28_DREPO</name>
<sequence>MKTAESNTPRRQTDELMRSAGFTKQQSRRARKQLLFPNVVQSELQKSQQRIKRGERGVLGSLIGGRIISKYRLARSENKSTGLGRNTLSGGRSSCLAFGKLQKEERLKDANHKAPCFRVISS</sequence>
<reference evidence="2" key="2">
    <citation type="submission" date="2020-11" db="EMBL/GenBank/DDBJ databases">
        <authorList>
            <person name="McCartney M.A."/>
            <person name="Auch B."/>
            <person name="Kono T."/>
            <person name="Mallez S."/>
            <person name="Becker A."/>
            <person name="Gohl D.M."/>
            <person name="Silverstein K.A.T."/>
            <person name="Koren S."/>
            <person name="Bechman K.B."/>
            <person name="Herman A."/>
            <person name="Abrahante J.E."/>
            <person name="Garbe J."/>
        </authorList>
    </citation>
    <scope>NUCLEOTIDE SEQUENCE</scope>
    <source>
        <strain evidence="2">Duluth1</strain>
        <tissue evidence="2">Whole animal</tissue>
    </source>
</reference>
<feature type="compositionally biased region" description="Polar residues" evidence="1">
    <location>
        <begin position="1"/>
        <end position="10"/>
    </location>
</feature>
<accession>A0A9D4HL28</accession>
<evidence type="ECO:0000313" key="2">
    <source>
        <dbReference type="EMBL" id="KAH3721428.1"/>
    </source>
</evidence>
<protein>
    <submittedName>
        <fullName evidence="2">Uncharacterized protein</fullName>
    </submittedName>
</protein>
<dbReference type="AlphaFoldDB" id="A0A9D4HL28"/>
<gene>
    <name evidence="2" type="ORF">DPMN_064350</name>
</gene>
<evidence type="ECO:0000256" key="1">
    <source>
        <dbReference type="SAM" id="MobiDB-lite"/>
    </source>
</evidence>
<reference evidence="2" key="1">
    <citation type="journal article" date="2019" name="bioRxiv">
        <title>The Genome of the Zebra Mussel, Dreissena polymorpha: A Resource for Invasive Species Research.</title>
        <authorList>
            <person name="McCartney M.A."/>
            <person name="Auch B."/>
            <person name="Kono T."/>
            <person name="Mallez S."/>
            <person name="Zhang Y."/>
            <person name="Obille A."/>
            <person name="Becker A."/>
            <person name="Abrahante J.E."/>
            <person name="Garbe J."/>
            <person name="Badalamenti J.P."/>
            <person name="Herman A."/>
            <person name="Mangelson H."/>
            <person name="Liachko I."/>
            <person name="Sullivan S."/>
            <person name="Sone E.D."/>
            <person name="Koren S."/>
            <person name="Silverstein K.A.T."/>
            <person name="Beckman K.B."/>
            <person name="Gohl D.M."/>
        </authorList>
    </citation>
    <scope>NUCLEOTIDE SEQUENCE</scope>
    <source>
        <strain evidence="2">Duluth1</strain>
        <tissue evidence="2">Whole animal</tissue>
    </source>
</reference>
<dbReference type="EMBL" id="JAIWYP010000013">
    <property type="protein sequence ID" value="KAH3721428.1"/>
    <property type="molecule type" value="Genomic_DNA"/>
</dbReference>
<keyword evidence="3" id="KW-1185">Reference proteome</keyword>
<evidence type="ECO:0000313" key="3">
    <source>
        <dbReference type="Proteomes" id="UP000828390"/>
    </source>
</evidence>
<comment type="caution">
    <text evidence="2">The sequence shown here is derived from an EMBL/GenBank/DDBJ whole genome shotgun (WGS) entry which is preliminary data.</text>
</comment>
<organism evidence="2 3">
    <name type="scientific">Dreissena polymorpha</name>
    <name type="common">Zebra mussel</name>
    <name type="synonym">Mytilus polymorpha</name>
    <dbReference type="NCBI Taxonomy" id="45954"/>
    <lineage>
        <taxon>Eukaryota</taxon>
        <taxon>Metazoa</taxon>
        <taxon>Spiralia</taxon>
        <taxon>Lophotrochozoa</taxon>
        <taxon>Mollusca</taxon>
        <taxon>Bivalvia</taxon>
        <taxon>Autobranchia</taxon>
        <taxon>Heteroconchia</taxon>
        <taxon>Euheterodonta</taxon>
        <taxon>Imparidentia</taxon>
        <taxon>Neoheterodontei</taxon>
        <taxon>Myida</taxon>
        <taxon>Dreissenoidea</taxon>
        <taxon>Dreissenidae</taxon>
        <taxon>Dreissena</taxon>
    </lineage>
</organism>